<dbReference type="FunFam" id="3.30.50.10:FF:000116">
    <property type="entry name" value="Nuclear receptor subfamily 4, group A, member 1"/>
    <property type="match status" value="1"/>
</dbReference>
<keyword evidence="5" id="KW-0238">DNA-binding</keyword>
<dbReference type="Proteomes" id="UP000663845">
    <property type="component" value="Unassembled WGS sequence"/>
</dbReference>
<evidence type="ECO:0000313" key="11">
    <source>
        <dbReference type="EMBL" id="CAF3805834.1"/>
    </source>
</evidence>
<evidence type="ECO:0000256" key="2">
    <source>
        <dbReference type="ARBA" id="ARBA00022771"/>
    </source>
</evidence>
<reference evidence="10" key="1">
    <citation type="submission" date="2021-02" db="EMBL/GenBank/DDBJ databases">
        <authorList>
            <person name="Nowell W R."/>
        </authorList>
    </citation>
    <scope>NUCLEOTIDE SEQUENCE</scope>
</reference>
<evidence type="ECO:0000256" key="6">
    <source>
        <dbReference type="ARBA" id="ARBA00023163"/>
    </source>
</evidence>
<evidence type="ECO:0000313" key="10">
    <source>
        <dbReference type="EMBL" id="CAF1165904.1"/>
    </source>
</evidence>
<dbReference type="SUPFAM" id="SSF57716">
    <property type="entry name" value="Glucocorticoid receptor-like (DNA-binding domain)"/>
    <property type="match status" value="1"/>
</dbReference>
<dbReference type="GO" id="GO:0000978">
    <property type="term" value="F:RNA polymerase II cis-regulatory region sequence-specific DNA binding"/>
    <property type="evidence" value="ECO:0007669"/>
    <property type="project" value="TreeGrafter"/>
</dbReference>
<dbReference type="GO" id="GO:0008270">
    <property type="term" value="F:zinc ion binding"/>
    <property type="evidence" value="ECO:0007669"/>
    <property type="project" value="UniProtKB-KW"/>
</dbReference>
<keyword evidence="8" id="KW-0539">Nucleus</keyword>
<organism evidence="10 12">
    <name type="scientific">Adineta steineri</name>
    <dbReference type="NCBI Taxonomy" id="433720"/>
    <lineage>
        <taxon>Eukaryota</taxon>
        <taxon>Metazoa</taxon>
        <taxon>Spiralia</taxon>
        <taxon>Gnathifera</taxon>
        <taxon>Rotifera</taxon>
        <taxon>Eurotatoria</taxon>
        <taxon>Bdelloidea</taxon>
        <taxon>Adinetida</taxon>
        <taxon>Adinetidae</taxon>
        <taxon>Adineta</taxon>
    </lineage>
</organism>
<evidence type="ECO:0000256" key="4">
    <source>
        <dbReference type="ARBA" id="ARBA00023015"/>
    </source>
</evidence>
<dbReference type="GO" id="GO:0005667">
    <property type="term" value="C:transcription regulator complex"/>
    <property type="evidence" value="ECO:0007669"/>
    <property type="project" value="TreeGrafter"/>
</dbReference>
<name>A0A814TXC8_9BILA</name>
<accession>A0A814TXC8</accession>
<dbReference type="SMART" id="SM00399">
    <property type="entry name" value="ZnF_C4"/>
    <property type="match status" value="1"/>
</dbReference>
<keyword evidence="2" id="KW-0863">Zinc-finger</keyword>
<dbReference type="AlphaFoldDB" id="A0A814TXC8"/>
<dbReference type="Gene3D" id="3.30.50.10">
    <property type="entry name" value="Erythroid Transcription Factor GATA-1, subunit A"/>
    <property type="match status" value="1"/>
</dbReference>
<feature type="domain" description="Nuclear receptor" evidence="9">
    <location>
        <begin position="83"/>
        <end position="158"/>
    </location>
</feature>
<evidence type="ECO:0000256" key="8">
    <source>
        <dbReference type="ARBA" id="ARBA00023242"/>
    </source>
</evidence>
<evidence type="ECO:0000256" key="1">
    <source>
        <dbReference type="ARBA" id="ARBA00022723"/>
    </source>
</evidence>
<dbReference type="Proteomes" id="UP000663844">
    <property type="component" value="Unassembled WGS sequence"/>
</dbReference>
<dbReference type="GO" id="GO:0005634">
    <property type="term" value="C:nucleus"/>
    <property type="evidence" value="ECO:0007669"/>
    <property type="project" value="TreeGrafter"/>
</dbReference>
<dbReference type="InterPro" id="IPR013088">
    <property type="entry name" value="Znf_NHR/GATA"/>
</dbReference>
<dbReference type="PROSITE" id="PS51030">
    <property type="entry name" value="NUCLEAR_REC_DBD_2"/>
    <property type="match status" value="1"/>
</dbReference>
<dbReference type="Pfam" id="PF00105">
    <property type="entry name" value="zf-C4"/>
    <property type="match status" value="1"/>
</dbReference>
<evidence type="ECO:0000256" key="5">
    <source>
        <dbReference type="ARBA" id="ARBA00023125"/>
    </source>
</evidence>
<keyword evidence="6" id="KW-0804">Transcription</keyword>
<keyword evidence="7" id="KW-0675">Receptor</keyword>
<dbReference type="InterPro" id="IPR001628">
    <property type="entry name" value="Znf_hrmn_rcpt"/>
</dbReference>
<dbReference type="CDD" id="cd06969">
    <property type="entry name" value="NR_DBD_NGFI-B"/>
    <property type="match status" value="1"/>
</dbReference>
<sequence length="194" mass="22686">MNEFQTNDYLINSNDWNISQEINYSTNQSQFIELSNVHHNLSYSNDIQSTTLNLPATSTMICNIEIQDNSSRFHTIPNINSPKYQCLVCNDFSTSHHYGVRTCEGCKGFFKRTIQKNAKYVCLSDKKCHVDKRRRNRCQWCRFQKCLAVGMIKEVVRTNELKGRRGRLPSKYHLSNHLEIQTNKTEQKNLSIEI</sequence>
<gene>
    <name evidence="10" type="ORF">JYZ213_LOCUS24927</name>
    <name evidence="11" type="ORF">OXD698_LOCUS18534</name>
</gene>
<dbReference type="PANTHER" id="PTHR24085:SF4">
    <property type="entry name" value="NUCLEAR HORMONE RECEPTOR HR38-RELATED"/>
    <property type="match status" value="1"/>
</dbReference>
<evidence type="ECO:0000313" key="12">
    <source>
        <dbReference type="Proteomes" id="UP000663845"/>
    </source>
</evidence>
<keyword evidence="3" id="KW-0862">Zinc</keyword>
<evidence type="ECO:0000259" key="9">
    <source>
        <dbReference type="PROSITE" id="PS51030"/>
    </source>
</evidence>
<dbReference type="GO" id="GO:0000981">
    <property type="term" value="F:DNA-binding transcription factor activity, RNA polymerase II-specific"/>
    <property type="evidence" value="ECO:0007669"/>
    <property type="project" value="TreeGrafter"/>
</dbReference>
<dbReference type="PROSITE" id="PS00031">
    <property type="entry name" value="NUCLEAR_REC_DBD_1"/>
    <property type="match status" value="1"/>
</dbReference>
<dbReference type="PANTHER" id="PTHR24085">
    <property type="entry name" value="NUCLEAR HORMONE RECEPTOR"/>
    <property type="match status" value="1"/>
</dbReference>
<protein>
    <recommendedName>
        <fullName evidence="9">Nuclear receptor domain-containing protein</fullName>
    </recommendedName>
</protein>
<dbReference type="PRINTS" id="PR00047">
    <property type="entry name" value="STROIDFINGER"/>
</dbReference>
<evidence type="ECO:0000256" key="3">
    <source>
        <dbReference type="ARBA" id="ARBA00022833"/>
    </source>
</evidence>
<dbReference type="GO" id="GO:0071376">
    <property type="term" value="P:cellular response to corticotropin-releasing hormone stimulus"/>
    <property type="evidence" value="ECO:0007669"/>
    <property type="project" value="TreeGrafter"/>
</dbReference>
<evidence type="ECO:0000256" key="7">
    <source>
        <dbReference type="ARBA" id="ARBA00023170"/>
    </source>
</evidence>
<dbReference type="EMBL" id="CAJNOG010000312">
    <property type="protein sequence ID" value="CAF1165904.1"/>
    <property type="molecule type" value="Genomic_DNA"/>
</dbReference>
<comment type="caution">
    <text evidence="10">The sequence shown here is derived from an EMBL/GenBank/DDBJ whole genome shotgun (WGS) entry which is preliminary data.</text>
</comment>
<dbReference type="GO" id="GO:0035259">
    <property type="term" value="F:nuclear glucocorticoid receptor binding"/>
    <property type="evidence" value="ECO:0007669"/>
    <property type="project" value="TreeGrafter"/>
</dbReference>
<dbReference type="EMBL" id="CAJOAZ010001374">
    <property type="protein sequence ID" value="CAF3805834.1"/>
    <property type="molecule type" value="Genomic_DNA"/>
</dbReference>
<proteinExistence type="predicted"/>
<keyword evidence="4" id="KW-0805">Transcription regulation</keyword>
<keyword evidence="1" id="KW-0479">Metal-binding</keyword>